<dbReference type="SUPFAM" id="SSF56801">
    <property type="entry name" value="Acetyl-CoA synthetase-like"/>
    <property type="match status" value="1"/>
</dbReference>
<dbReference type="Gene3D" id="3.30.300.30">
    <property type="match status" value="1"/>
</dbReference>
<gene>
    <name evidence="1" type="ORF">AF333_29820</name>
</gene>
<organism evidence="1 2">
    <name type="scientific">Aneurinibacillus migulanus</name>
    <name type="common">Bacillus migulanus</name>
    <dbReference type="NCBI Taxonomy" id="47500"/>
    <lineage>
        <taxon>Bacteria</taxon>
        <taxon>Bacillati</taxon>
        <taxon>Bacillota</taxon>
        <taxon>Bacilli</taxon>
        <taxon>Bacillales</taxon>
        <taxon>Paenibacillaceae</taxon>
        <taxon>Aneurinibacillus group</taxon>
        <taxon>Aneurinibacillus</taxon>
    </lineage>
</organism>
<dbReference type="EMBL" id="LGUG01000013">
    <property type="protein sequence ID" value="KON84156.1"/>
    <property type="molecule type" value="Genomic_DNA"/>
</dbReference>
<dbReference type="InterPro" id="IPR045851">
    <property type="entry name" value="AMP-bd_C_sf"/>
</dbReference>
<dbReference type="STRING" id="47500.AF333_29820"/>
<dbReference type="Proteomes" id="UP000037269">
    <property type="component" value="Unassembled WGS sequence"/>
</dbReference>
<dbReference type="PATRIC" id="fig|47500.8.peg.7117"/>
<sequence>MLIDEVQDITQECKQFLKEKLAGYKISKLYEVLPQLPRNATGKILKNALRQTTEVKRSV</sequence>
<reference evidence="1 2" key="1">
    <citation type="submission" date="2015-07" db="EMBL/GenBank/DDBJ databases">
        <title>Fjat-14205 dsm 2895.</title>
        <authorList>
            <person name="Liu B."/>
            <person name="Wang J."/>
            <person name="Zhu Y."/>
            <person name="Liu G."/>
            <person name="Chen Q."/>
            <person name="Chen Z."/>
            <person name="Lan J."/>
            <person name="Che J."/>
            <person name="Ge C."/>
            <person name="Shi H."/>
            <person name="Pan Z."/>
            <person name="Liu X."/>
        </authorList>
    </citation>
    <scope>NUCLEOTIDE SEQUENCE [LARGE SCALE GENOMIC DNA]</scope>
    <source>
        <strain evidence="1 2">DSM 2895</strain>
    </source>
</reference>
<keyword evidence="2" id="KW-1185">Reference proteome</keyword>
<accession>A0A0D1VJQ3</accession>
<dbReference type="AlphaFoldDB" id="A0A0D1VJQ3"/>
<evidence type="ECO:0000313" key="1">
    <source>
        <dbReference type="EMBL" id="KON84156.1"/>
    </source>
</evidence>
<evidence type="ECO:0000313" key="2">
    <source>
        <dbReference type="Proteomes" id="UP000037269"/>
    </source>
</evidence>
<protein>
    <recommendedName>
        <fullName evidence="3">AMP-binding enzyme C-terminal domain-containing protein</fullName>
    </recommendedName>
</protein>
<evidence type="ECO:0008006" key="3">
    <source>
        <dbReference type="Google" id="ProtNLM"/>
    </source>
</evidence>
<comment type="caution">
    <text evidence="1">The sequence shown here is derived from an EMBL/GenBank/DDBJ whole genome shotgun (WGS) entry which is preliminary data.</text>
</comment>
<proteinExistence type="predicted"/>
<name>A0A0D1VJQ3_ANEMI</name>